<dbReference type="AlphaFoldDB" id="A0A1A9ZBR0"/>
<evidence type="ECO:0000313" key="1">
    <source>
        <dbReference type="EnsemblMetazoa" id="GPAI009822-PA"/>
    </source>
</evidence>
<name>A0A1A9ZBR0_GLOPL</name>
<protein>
    <submittedName>
        <fullName evidence="1">Uncharacterized protein</fullName>
    </submittedName>
</protein>
<dbReference type="Proteomes" id="UP000092445">
    <property type="component" value="Unassembled WGS sequence"/>
</dbReference>
<organism evidence="1 2">
    <name type="scientific">Glossina pallidipes</name>
    <name type="common">Tsetse fly</name>
    <dbReference type="NCBI Taxonomy" id="7398"/>
    <lineage>
        <taxon>Eukaryota</taxon>
        <taxon>Metazoa</taxon>
        <taxon>Ecdysozoa</taxon>
        <taxon>Arthropoda</taxon>
        <taxon>Hexapoda</taxon>
        <taxon>Insecta</taxon>
        <taxon>Pterygota</taxon>
        <taxon>Neoptera</taxon>
        <taxon>Endopterygota</taxon>
        <taxon>Diptera</taxon>
        <taxon>Brachycera</taxon>
        <taxon>Muscomorpha</taxon>
        <taxon>Hippoboscoidea</taxon>
        <taxon>Glossinidae</taxon>
        <taxon>Glossina</taxon>
    </lineage>
</organism>
<reference evidence="2" key="1">
    <citation type="submission" date="2014-03" db="EMBL/GenBank/DDBJ databases">
        <authorList>
            <person name="Aksoy S."/>
            <person name="Warren W."/>
            <person name="Wilson R.K."/>
        </authorList>
    </citation>
    <scope>NUCLEOTIDE SEQUENCE [LARGE SCALE GENOMIC DNA]</scope>
    <source>
        <strain evidence="2">IAEA</strain>
    </source>
</reference>
<reference evidence="1" key="2">
    <citation type="submission" date="2020-05" db="UniProtKB">
        <authorList>
            <consortium name="EnsemblMetazoa"/>
        </authorList>
    </citation>
    <scope>IDENTIFICATION</scope>
    <source>
        <strain evidence="1">IAEA</strain>
    </source>
</reference>
<proteinExistence type="predicted"/>
<keyword evidence="2" id="KW-1185">Reference proteome</keyword>
<accession>A0A1A9ZBR0</accession>
<dbReference type="VEuPathDB" id="VectorBase:GPAI009822"/>
<dbReference type="EnsemblMetazoa" id="GPAI009822-RA">
    <property type="protein sequence ID" value="GPAI009822-PA"/>
    <property type="gene ID" value="GPAI009822"/>
</dbReference>
<evidence type="ECO:0000313" key="2">
    <source>
        <dbReference type="Proteomes" id="UP000092445"/>
    </source>
</evidence>
<sequence>MYIYFNCLWLAGVDSNVDGSATASTTSVVIILVSFLLKSSTQSVEITHKGMDNISHVWHFPDMEVVPQVFRPPHQQNFKLITITLLSVSLVNSDRYRNSEILYTELFSRINTNCSIAEIHLTLNVADNALFLLVNKALFSGDKNESILKIT</sequence>